<proteinExistence type="predicted"/>
<dbReference type="RefSeq" id="WP_213036604.1">
    <property type="nucleotide sequence ID" value="NZ_CAJNBL010000041.1"/>
</dbReference>
<dbReference type="EMBL" id="CAJNBL010000041">
    <property type="protein sequence ID" value="CAE6733314.1"/>
    <property type="molecule type" value="Genomic_DNA"/>
</dbReference>
<dbReference type="Proteomes" id="UP000675882">
    <property type="component" value="Unassembled WGS sequence"/>
</dbReference>
<sequence length="215" mass="23950">MVLAKATEAAAHIHSDLSLEEMDRREKAIYILHERIGQLVGQLSSHATQLGFPFDSTPVAITNMVTMGYIASALPKELAPTQDAATFTQRAAQFFTLFDNGPTPEISAALLAKGHEGRIYKHRNGYRFTYLGATKSRQTGLWEDYWRARYNGASPPQFQCADGPAGRHGQRQISENRGRAIYPQPQHIQRLALLLGQACSHAQHAARIYRELCDC</sequence>
<keyword evidence="2" id="KW-1185">Reference proteome</keyword>
<reference evidence="1" key="1">
    <citation type="submission" date="2021-02" db="EMBL/GenBank/DDBJ databases">
        <authorList>
            <person name="Han P."/>
        </authorList>
    </citation>
    <scope>NUCLEOTIDE SEQUENCE</scope>
    <source>
        <strain evidence="1">Candidatus Nitrotoga sp. ZN8</strain>
    </source>
</reference>
<name>A0A916FBM0_9PROT</name>
<organism evidence="1 2">
    <name type="scientific">Candidatus Nitrotoga fabula</name>
    <dbReference type="NCBI Taxonomy" id="2182327"/>
    <lineage>
        <taxon>Bacteria</taxon>
        <taxon>Pseudomonadati</taxon>
        <taxon>Pseudomonadota</taxon>
        <taxon>Betaproteobacteria</taxon>
        <taxon>Nitrosomonadales</taxon>
        <taxon>Gallionellaceae</taxon>
        <taxon>Candidatus Nitrotoga</taxon>
    </lineage>
</organism>
<evidence type="ECO:0000313" key="2">
    <source>
        <dbReference type="Proteomes" id="UP000675882"/>
    </source>
</evidence>
<dbReference type="AlphaFoldDB" id="A0A916FBM0"/>
<gene>
    <name evidence="1" type="ORF">NTGZN8_60004</name>
</gene>
<evidence type="ECO:0000313" key="1">
    <source>
        <dbReference type="EMBL" id="CAE6733314.1"/>
    </source>
</evidence>
<accession>A0A916FBM0</accession>
<protein>
    <submittedName>
        <fullName evidence="1">Uncharacterized protein</fullName>
    </submittedName>
</protein>
<comment type="caution">
    <text evidence="1">The sequence shown here is derived from an EMBL/GenBank/DDBJ whole genome shotgun (WGS) entry which is preliminary data.</text>
</comment>